<name>A0ABU5ZGY8_9BACL</name>
<sequence length="233" mass="25843">MATRVVDLTLTIEDNIPAHKLFQSPVYGPRWTHDFSKDLKLGVEGDRISFATSHFSMLDHVGTHVDAFYHFSPTGTTIDEMPLEMFFGKAVCFDLTHIPDLGEITVADLELAQEKAGVQVDGHIVLLNTGLHKRHYPNRSVVTSNPGVTAEATHWLADRGSKVHGVEGPSTDPPNVDHFANHRVCRDRGLTHFEWLVNLEELVGKGEFMFYGIPLKFKGGSGSPVRAFAIVEE</sequence>
<dbReference type="GO" id="GO:0016787">
    <property type="term" value="F:hydrolase activity"/>
    <property type="evidence" value="ECO:0007669"/>
    <property type="project" value="UniProtKB-KW"/>
</dbReference>
<dbReference type="PANTHER" id="PTHR31118">
    <property type="entry name" value="CYCLASE-LIKE PROTEIN 2"/>
    <property type="match status" value="1"/>
</dbReference>
<reference evidence="1" key="1">
    <citation type="submission" date="2023-12" db="EMBL/GenBank/DDBJ databases">
        <title>Fervidustalea candida gen. nov., sp. nov., a novel member of the family Paenibacillaceae isolated from a geothermal area.</title>
        <authorList>
            <person name="Li W.-J."/>
            <person name="Jiao J.-Y."/>
            <person name="Chen Y."/>
        </authorList>
    </citation>
    <scope>NUCLEOTIDE SEQUENCE</scope>
    <source>
        <strain evidence="1">SYSU GA230002</strain>
    </source>
</reference>
<dbReference type="Proteomes" id="UP001310386">
    <property type="component" value="Unassembled WGS sequence"/>
</dbReference>
<dbReference type="Gene3D" id="3.50.30.50">
    <property type="entry name" value="Putative cyclase"/>
    <property type="match status" value="1"/>
</dbReference>
<dbReference type="SUPFAM" id="SSF102198">
    <property type="entry name" value="Putative cyclase"/>
    <property type="match status" value="1"/>
</dbReference>
<dbReference type="InterPro" id="IPR037175">
    <property type="entry name" value="KFase_sf"/>
</dbReference>
<dbReference type="EMBL" id="JAYJLD010000010">
    <property type="protein sequence ID" value="MEB3101773.1"/>
    <property type="molecule type" value="Genomic_DNA"/>
</dbReference>
<accession>A0ABU5ZGY8</accession>
<keyword evidence="2" id="KW-1185">Reference proteome</keyword>
<dbReference type="InterPro" id="IPR007325">
    <property type="entry name" value="KFase/CYL"/>
</dbReference>
<protein>
    <submittedName>
        <fullName evidence="1">Cyclase family protein</fullName>
        <ecNumber evidence="1">3.5.-.-</ecNumber>
    </submittedName>
</protein>
<keyword evidence="1" id="KW-0378">Hydrolase</keyword>
<evidence type="ECO:0000313" key="1">
    <source>
        <dbReference type="EMBL" id="MEB3101773.1"/>
    </source>
</evidence>
<comment type="caution">
    <text evidence="1">The sequence shown here is derived from an EMBL/GenBank/DDBJ whole genome shotgun (WGS) entry which is preliminary data.</text>
</comment>
<dbReference type="Pfam" id="PF04199">
    <property type="entry name" value="Cyclase"/>
    <property type="match status" value="1"/>
</dbReference>
<gene>
    <name evidence="1" type="ORF">VF724_08865</name>
</gene>
<organism evidence="1 2">
    <name type="scientific">Ferviditalea candida</name>
    <dbReference type="NCBI Taxonomy" id="3108399"/>
    <lineage>
        <taxon>Bacteria</taxon>
        <taxon>Bacillati</taxon>
        <taxon>Bacillota</taxon>
        <taxon>Bacilli</taxon>
        <taxon>Bacillales</taxon>
        <taxon>Paenibacillaceae</taxon>
        <taxon>Ferviditalea</taxon>
    </lineage>
</organism>
<proteinExistence type="predicted"/>
<evidence type="ECO:0000313" key="2">
    <source>
        <dbReference type="Proteomes" id="UP001310386"/>
    </source>
</evidence>
<dbReference type="RefSeq" id="WP_371753891.1">
    <property type="nucleotide sequence ID" value="NZ_JAYJLD010000010.1"/>
</dbReference>
<dbReference type="PANTHER" id="PTHR31118:SF12">
    <property type="entry name" value="CYCLASE-LIKE PROTEIN 2"/>
    <property type="match status" value="1"/>
</dbReference>
<dbReference type="EC" id="3.5.-.-" evidence="1"/>